<reference evidence="2 3" key="2">
    <citation type="submission" date="2020-05" db="EMBL/GenBank/DDBJ databases">
        <authorList>
            <person name="Khan S.A."/>
            <person name="Jeon C.O."/>
            <person name="Chun B.H."/>
        </authorList>
    </citation>
    <scope>NUCLEOTIDE SEQUENCE [LARGE SCALE GENOMIC DNA]</scope>
    <source>
        <strain evidence="2 3">H242</strain>
    </source>
</reference>
<sequence>MEYRKEIDGLRALAVVPVILFHAGIGGFTRLCRCRRLLRDLRLPHHQHHCL</sequence>
<keyword evidence="1" id="KW-1133">Transmembrane helix</keyword>
<accession>A0ABX6NZD0</accession>
<evidence type="ECO:0000313" key="2">
    <source>
        <dbReference type="EMBL" id="QJW83185.1"/>
    </source>
</evidence>
<name>A0ABX6NZD0_9BURK</name>
<evidence type="ECO:0008006" key="4">
    <source>
        <dbReference type="Google" id="ProtNLM"/>
    </source>
</evidence>
<reference evidence="2 3" key="1">
    <citation type="submission" date="2020-05" db="EMBL/GenBank/DDBJ databases">
        <title>Ramlibacter rhizophilus sp. nov., isolated from rhizosphere soil of national flower Mugunghwa from South Korea.</title>
        <authorList>
            <person name="Zheng-Fei Y."/>
            <person name="Huan T."/>
        </authorList>
    </citation>
    <scope>NUCLEOTIDE SEQUENCE [LARGE SCALE GENOMIC DNA]</scope>
    <source>
        <strain evidence="2 3">H242</strain>
    </source>
</reference>
<keyword evidence="1" id="KW-0812">Transmembrane</keyword>
<keyword evidence="3" id="KW-1185">Reference proteome</keyword>
<feature type="transmembrane region" description="Helical" evidence="1">
    <location>
        <begin position="12"/>
        <end position="32"/>
    </location>
</feature>
<dbReference type="Proteomes" id="UP000500826">
    <property type="component" value="Chromosome"/>
</dbReference>
<evidence type="ECO:0000256" key="1">
    <source>
        <dbReference type="SAM" id="Phobius"/>
    </source>
</evidence>
<evidence type="ECO:0000313" key="3">
    <source>
        <dbReference type="Proteomes" id="UP000500826"/>
    </source>
</evidence>
<proteinExistence type="predicted"/>
<dbReference type="EMBL" id="CP053418">
    <property type="protein sequence ID" value="QJW83185.1"/>
    <property type="molecule type" value="Genomic_DNA"/>
</dbReference>
<organism evidence="2 3">
    <name type="scientific">Ramlibacter terrae</name>
    <dbReference type="NCBI Taxonomy" id="2732511"/>
    <lineage>
        <taxon>Bacteria</taxon>
        <taxon>Pseudomonadati</taxon>
        <taxon>Pseudomonadota</taxon>
        <taxon>Betaproteobacteria</taxon>
        <taxon>Burkholderiales</taxon>
        <taxon>Comamonadaceae</taxon>
        <taxon>Ramlibacter</taxon>
    </lineage>
</organism>
<gene>
    <name evidence="2" type="ORF">HK414_09820</name>
</gene>
<keyword evidence="1" id="KW-0472">Membrane</keyword>
<protein>
    <recommendedName>
        <fullName evidence="4">Acyltransferase</fullName>
    </recommendedName>
</protein>